<dbReference type="EMBL" id="CAKXAJ010023532">
    <property type="protein sequence ID" value="CAH2227861.1"/>
    <property type="molecule type" value="Genomic_DNA"/>
</dbReference>
<accession>A0A8S4QZC7</accession>
<dbReference type="OrthoDB" id="361283at2759"/>
<evidence type="ECO:0000313" key="2">
    <source>
        <dbReference type="Proteomes" id="UP000838756"/>
    </source>
</evidence>
<evidence type="ECO:0000313" key="1">
    <source>
        <dbReference type="EMBL" id="CAH2227861.1"/>
    </source>
</evidence>
<comment type="caution">
    <text evidence="1">The sequence shown here is derived from an EMBL/GenBank/DDBJ whole genome shotgun (WGS) entry which is preliminary data.</text>
</comment>
<gene>
    <name evidence="1" type="primary">jg26943</name>
    <name evidence="1" type="ORF">PAEG_LOCUS8105</name>
</gene>
<dbReference type="Proteomes" id="UP000838756">
    <property type="component" value="Unassembled WGS sequence"/>
</dbReference>
<keyword evidence="2" id="KW-1185">Reference proteome</keyword>
<name>A0A8S4QZC7_9NEOP</name>
<proteinExistence type="predicted"/>
<protein>
    <submittedName>
        <fullName evidence="1">Jg26943 protein</fullName>
    </submittedName>
</protein>
<sequence length="151" mass="16219">MNKFRDSITWKSGIKWLSVDGDANVDLLKSNENGTITEAVALNAGEFTVTARLYSIAGRALMKKIEGQESAVVLEPLAVVPPQVYVAWTDSVQNIQLRHRGGGEEPVTWSGSEMESGAISLAPTGVVTVRDVGEMEVRAHLTGYPHVRAGG</sequence>
<reference evidence="1" key="1">
    <citation type="submission" date="2022-03" db="EMBL/GenBank/DDBJ databases">
        <authorList>
            <person name="Lindestad O."/>
        </authorList>
    </citation>
    <scope>NUCLEOTIDE SEQUENCE</scope>
</reference>
<feature type="non-terminal residue" evidence="1">
    <location>
        <position position="1"/>
    </location>
</feature>
<organism evidence="1 2">
    <name type="scientific">Pararge aegeria aegeria</name>
    <dbReference type="NCBI Taxonomy" id="348720"/>
    <lineage>
        <taxon>Eukaryota</taxon>
        <taxon>Metazoa</taxon>
        <taxon>Ecdysozoa</taxon>
        <taxon>Arthropoda</taxon>
        <taxon>Hexapoda</taxon>
        <taxon>Insecta</taxon>
        <taxon>Pterygota</taxon>
        <taxon>Neoptera</taxon>
        <taxon>Endopterygota</taxon>
        <taxon>Lepidoptera</taxon>
        <taxon>Glossata</taxon>
        <taxon>Ditrysia</taxon>
        <taxon>Papilionoidea</taxon>
        <taxon>Nymphalidae</taxon>
        <taxon>Satyrinae</taxon>
        <taxon>Satyrini</taxon>
        <taxon>Parargina</taxon>
        <taxon>Pararge</taxon>
    </lineage>
</organism>
<dbReference type="AlphaFoldDB" id="A0A8S4QZC7"/>